<sequence length="454" mass="49493">MTRPPNILLITADDMGGDTPGCVGGPPDVTPRLDRLAAEGTTFERAHVAAAVCQPSRSAIMTGRWPHRNGAEGFEPVRAGVPLLTRLLAGAGYRTGILGKVTHLQPVEAFGWDLALDRERLGSGRDPAAYAAAVDGFLADAGDRPWFLMANAHDPHRPFSGGDQEREMFSAEQRAGYPAPSRRFDDEPVTVPGFLPDLPEVRREYREYLASVRRCDDTVGAVLDAVERAGATDDTLVVFLSDNGIAVPFAKANCYVHGSLTPLLVRWPGVTAPGSRVREEFVSALDLFPTFCAAAGVELPEGLDGTGLGALLRGSPEPGRDDIVTVFHETAGKRRYEMRCVQDGSTAYIWNAWSDGDTEYVAENMRGRTWPAMVAAAEDDPALRARVGFYRRRAPDELYDLAADPDCLHDLGADPGWRTALDDSRTRLLAWMEQVEDPLRAVFQAHLDRSREPA</sequence>
<evidence type="ECO:0000313" key="4">
    <source>
        <dbReference type="EMBL" id="NYG03294.1"/>
    </source>
</evidence>
<comment type="caution">
    <text evidence="4">The sequence shown here is derived from an EMBL/GenBank/DDBJ whole genome shotgun (WGS) entry which is preliminary data.</text>
</comment>
<gene>
    <name evidence="4" type="ORF">HDA37_003579</name>
</gene>
<dbReference type="Proteomes" id="UP000549695">
    <property type="component" value="Unassembled WGS sequence"/>
</dbReference>
<feature type="domain" description="Sulfatase N-terminal" evidence="3">
    <location>
        <begin position="5"/>
        <end position="297"/>
    </location>
</feature>
<evidence type="ECO:0000256" key="2">
    <source>
        <dbReference type="ARBA" id="ARBA00022801"/>
    </source>
</evidence>
<dbReference type="PANTHER" id="PTHR42693:SF53">
    <property type="entry name" value="ENDO-4-O-SULFATASE"/>
    <property type="match status" value="1"/>
</dbReference>
<protein>
    <submittedName>
        <fullName evidence="4">N-sulfoglucosamine sulfohydrolase</fullName>
        <ecNumber evidence="4">3.10.1.1</ecNumber>
    </submittedName>
</protein>
<dbReference type="RefSeq" id="WP_179761706.1">
    <property type="nucleotide sequence ID" value="NZ_BAAAJZ010000003.1"/>
</dbReference>
<evidence type="ECO:0000313" key="5">
    <source>
        <dbReference type="Proteomes" id="UP000549695"/>
    </source>
</evidence>
<dbReference type="InterPro" id="IPR017850">
    <property type="entry name" value="Alkaline_phosphatase_core_sf"/>
</dbReference>
<organism evidence="4 5">
    <name type="scientific">Pseudonocardia alni</name>
    <name type="common">Amycolata alni</name>
    <dbReference type="NCBI Taxonomy" id="33907"/>
    <lineage>
        <taxon>Bacteria</taxon>
        <taxon>Bacillati</taxon>
        <taxon>Actinomycetota</taxon>
        <taxon>Actinomycetes</taxon>
        <taxon>Pseudonocardiales</taxon>
        <taxon>Pseudonocardiaceae</taxon>
        <taxon>Pseudonocardia</taxon>
    </lineage>
</organism>
<dbReference type="GeneID" id="98053291"/>
<dbReference type="GO" id="GO:0016250">
    <property type="term" value="F:N-sulfoglucosamine sulfohydrolase activity"/>
    <property type="evidence" value="ECO:0007669"/>
    <property type="project" value="UniProtKB-EC"/>
</dbReference>
<dbReference type="GO" id="GO:0004065">
    <property type="term" value="F:arylsulfatase activity"/>
    <property type="evidence" value="ECO:0007669"/>
    <property type="project" value="TreeGrafter"/>
</dbReference>
<dbReference type="Gene3D" id="3.40.720.10">
    <property type="entry name" value="Alkaline Phosphatase, subunit A"/>
    <property type="match status" value="1"/>
</dbReference>
<dbReference type="SUPFAM" id="SSF53649">
    <property type="entry name" value="Alkaline phosphatase-like"/>
    <property type="match status" value="1"/>
</dbReference>
<dbReference type="InterPro" id="IPR050738">
    <property type="entry name" value="Sulfatase"/>
</dbReference>
<dbReference type="EMBL" id="JACCCZ010000001">
    <property type="protein sequence ID" value="NYG03294.1"/>
    <property type="molecule type" value="Genomic_DNA"/>
</dbReference>
<accession>A0A852W970</accession>
<name>A0A852W970_PSEA5</name>
<comment type="similarity">
    <text evidence="1">Belongs to the sulfatase family.</text>
</comment>
<evidence type="ECO:0000259" key="3">
    <source>
        <dbReference type="Pfam" id="PF00884"/>
    </source>
</evidence>
<dbReference type="PANTHER" id="PTHR42693">
    <property type="entry name" value="ARYLSULFATASE FAMILY MEMBER"/>
    <property type="match status" value="1"/>
</dbReference>
<dbReference type="Pfam" id="PF00884">
    <property type="entry name" value="Sulfatase"/>
    <property type="match status" value="1"/>
</dbReference>
<dbReference type="InterPro" id="IPR000917">
    <property type="entry name" value="Sulfatase_N"/>
</dbReference>
<evidence type="ECO:0000256" key="1">
    <source>
        <dbReference type="ARBA" id="ARBA00008779"/>
    </source>
</evidence>
<dbReference type="AlphaFoldDB" id="A0A852W970"/>
<dbReference type="CDD" id="cd16027">
    <property type="entry name" value="SGSH"/>
    <property type="match status" value="1"/>
</dbReference>
<proteinExistence type="inferred from homology"/>
<dbReference type="EC" id="3.10.1.1" evidence="4"/>
<keyword evidence="2 4" id="KW-0378">Hydrolase</keyword>
<keyword evidence="5" id="KW-1185">Reference proteome</keyword>
<reference evidence="4 5" key="1">
    <citation type="submission" date="2020-07" db="EMBL/GenBank/DDBJ databases">
        <title>Sequencing the genomes of 1000 actinobacteria strains.</title>
        <authorList>
            <person name="Klenk H.-P."/>
        </authorList>
    </citation>
    <scope>NUCLEOTIDE SEQUENCE [LARGE SCALE GENOMIC DNA]</scope>
    <source>
        <strain evidence="4 5">DSM 44749</strain>
    </source>
</reference>